<accession>E1ZJW2</accession>
<comment type="subcellular location">
    <subcellularLocation>
        <location evidence="1">Nucleus</location>
    </subcellularLocation>
</comment>
<name>E1ZJW2_CHLVA</name>
<feature type="region of interest" description="Disordered" evidence="11">
    <location>
        <begin position="165"/>
        <end position="188"/>
    </location>
</feature>
<keyword evidence="5" id="KW-0949">S-adenosyl-L-methionine</keyword>
<organism evidence="15">
    <name type="scientific">Chlorella variabilis</name>
    <name type="common">Green alga</name>
    <dbReference type="NCBI Taxonomy" id="554065"/>
    <lineage>
        <taxon>Eukaryota</taxon>
        <taxon>Viridiplantae</taxon>
        <taxon>Chlorophyta</taxon>
        <taxon>core chlorophytes</taxon>
        <taxon>Trebouxiophyceae</taxon>
        <taxon>Chlorellales</taxon>
        <taxon>Chlorellaceae</taxon>
        <taxon>Chlorella clade</taxon>
        <taxon>Chlorella</taxon>
    </lineage>
</organism>
<evidence type="ECO:0000256" key="9">
    <source>
        <dbReference type="ARBA" id="ARBA00047583"/>
    </source>
</evidence>
<protein>
    <recommendedName>
        <fullName evidence="2">[histone H3]-lysine(4) N-trimethyltransferase</fullName>
        <ecNumber evidence="2">2.1.1.354</ecNumber>
    </recommendedName>
</protein>
<feature type="domain" description="Post-SET" evidence="13">
    <location>
        <begin position="139"/>
        <end position="155"/>
    </location>
</feature>
<dbReference type="GeneID" id="17353354"/>
<comment type="catalytic activity">
    <reaction evidence="10">
        <text>N(6),N(6)-dimethyl-L-lysyl(4)-[histone H3] + S-adenosyl-L-methionine = N(6),N(6),N(6)-trimethyl-L-lysyl(4)-[histone H3] + S-adenosyl-L-homocysteine + H(+)</text>
        <dbReference type="Rhea" id="RHEA:60272"/>
        <dbReference type="Rhea" id="RHEA-COMP:15537"/>
        <dbReference type="Rhea" id="RHEA-COMP:15540"/>
        <dbReference type="ChEBI" id="CHEBI:15378"/>
        <dbReference type="ChEBI" id="CHEBI:57856"/>
        <dbReference type="ChEBI" id="CHEBI:59789"/>
        <dbReference type="ChEBI" id="CHEBI:61961"/>
        <dbReference type="ChEBI" id="CHEBI:61976"/>
    </reaction>
</comment>
<dbReference type="PANTHER" id="PTHR45814:SF2">
    <property type="entry name" value="HISTONE-LYSINE N-METHYLTRANSFERASE SETD1"/>
    <property type="match status" value="1"/>
</dbReference>
<dbReference type="Gene3D" id="2.170.270.10">
    <property type="entry name" value="SET domain"/>
    <property type="match status" value="1"/>
</dbReference>
<evidence type="ECO:0000256" key="7">
    <source>
        <dbReference type="ARBA" id="ARBA00023242"/>
    </source>
</evidence>
<evidence type="ECO:0000256" key="2">
    <source>
        <dbReference type="ARBA" id="ARBA00012182"/>
    </source>
</evidence>
<dbReference type="PROSITE" id="PS50280">
    <property type="entry name" value="SET"/>
    <property type="match status" value="1"/>
</dbReference>
<dbReference type="PANTHER" id="PTHR45814">
    <property type="entry name" value="HISTONE-LYSINE N-METHYLTRANSFERASE SETD1"/>
    <property type="match status" value="1"/>
</dbReference>
<dbReference type="KEGG" id="cvr:CHLNCDRAFT_25365"/>
<keyword evidence="15" id="KW-1185">Reference proteome</keyword>
<proteinExistence type="predicted"/>
<evidence type="ECO:0000256" key="8">
    <source>
        <dbReference type="ARBA" id="ARBA00047571"/>
    </source>
</evidence>
<evidence type="ECO:0000256" key="10">
    <source>
        <dbReference type="ARBA" id="ARBA00049129"/>
    </source>
</evidence>
<comment type="catalytic activity">
    <reaction evidence="9">
        <text>N(6)-methyl-L-lysyl(4)-[histone H3] + S-adenosyl-L-methionine = N(6),N(6)-dimethyl-L-lysyl(4)-[histone H3] + S-adenosyl-L-homocysteine + H(+)</text>
        <dbReference type="Rhea" id="RHEA:60268"/>
        <dbReference type="Rhea" id="RHEA-COMP:15540"/>
        <dbReference type="Rhea" id="RHEA-COMP:15543"/>
        <dbReference type="ChEBI" id="CHEBI:15378"/>
        <dbReference type="ChEBI" id="CHEBI:57856"/>
        <dbReference type="ChEBI" id="CHEBI:59789"/>
        <dbReference type="ChEBI" id="CHEBI:61929"/>
        <dbReference type="ChEBI" id="CHEBI:61976"/>
    </reaction>
</comment>
<comment type="catalytic activity">
    <reaction evidence="8">
        <text>L-lysyl(4)-[histone H3] + 3 S-adenosyl-L-methionine = N(6),N(6),N(6)-trimethyl-L-lysyl(4)-[histone H3] + 3 S-adenosyl-L-homocysteine + 3 H(+)</text>
        <dbReference type="Rhea" id="RHEA:60260"/>
        <dbReference type="Rhea" id="RHEA-COMP:15537"/>
        <dbReference type="Rhea" id="RHEA-COMP:15547"/>
        <dbReference type="ChEBI" id="CHEBI:15378"/>
        <dbReference type="ChEBI" id="CHEBI:29969"/>
        <dbReference type="ChEBI" id="CHEBI:57856"/>
        <dbReference type="ChEBI" id="CHEBI:59789"/>
        <dbReference type="ChEBI" id="CHEBI:61961"/>
        <dbReference type="EC" id="2.1.1.354"/>
    </reaction>
</comment>
<dbReference type="InterPro" id="IPR001214">
    <property type="entry name" value="SET_dom"/>
</dbReference>
<dbReference type="GO" id="GO:0140999">
    <property type="term" value="F:histone H3K4 trimethyltransferase activity"/>
    <property type="evidence" value="ECO:0007669"/>
    <property type="project" value="UniProtKB-EC"/>
</dbReference>
<evidence type="ECO:0000259" key="12">
    <source>
        <dbReference type="PROSITE" id="PS50280"/>
    </source>
</evidence>
<evidence type="ECO:0000256" key="6">
    <source>
        <dbReference type="ARBA" id="ARBA00022853"/>
    </source>
</evidence>
<dbReference type="CDD" id="cd10518">
    <property type="entry name" value="SET_SETD1-like"/>
    <property type="match status" value="1"/>
</dbReference>
<dbReference type="eggNOG" id="KOG1080">
    <property type="taxonomic scope" value="Eukaryota"/>
</dbReference>
<evidence type="ECO:0000313" key="14">
    <source>
        <dbReference type="EMBL" id="EFN53930.1"/>
    </source>
</evidence>
<dbReference type="GO" id="GO:0032259">
    <property type="term" value="P:methylation"/>
    <property type="evidence" value="ECO:0007669"/>
    <property type="project" value="UniProtKB-KW"/>
</dbReference>
<gene>
    <name evidence="14" type="ORF">CHLNCDRAFT_25365</name>
</gene>
<sequence>SVKSEAARYAECVATLGQRVTIGKSGIHGWGAFAKRRHAEHDMVIEYVGELVRPSVSDLREARCYDDMVGAGTYVFRLNKALCVDATRAGNLAHMLNHSCDPNCFSRTIRVVDHVIIFAKKDIEVAEELTYDYRFCGEEQLPCNCGAANCRGRVNEKPPEGQVLARRSELKPYRPPRKPPQLATQQPQ</sequence>
<keyword evidence="6" id="KW-0156">Chromatin regulator</keyword>
<evidence type="ECO:0000256" key="1">
    <source>
        <dbReference type="ARBA" id="ARBA00004123"/>
    </source>
</evidence>
<dbReference type="GO" id="GO:0048188">
    <property type="term" value="C:Set1C/COMPASS complex"/>
    <property type="evidence" value="ECO:0007669"/>
    <property type="project" value="TreeGrafter"/>
</dbReference>
<dbReference type="AlphaFoldDB" id="E1ZJW2"/>
<evidence type="ECO:0000256" key="3">
    <source>
        <dbReference type="ARBA" id="ARBA00022603"/>
    </source>
</evidence>
<evidence type="ECO:0000256" key="4">
    <source>
        <dbReference type="ARBA" id="ARBA00022679"/>
    </source>
</evidence>
<dbReference type="InterPro" id="IPR003616">
    <property type="entry name" value="Post-SET_dom"/>
</dbReference>
<dbReference type="RefSeq" id="XP_005846032.1">
    <property type="nucleotide sequence ID" value="XM_005845970.1"/>
</dbReference>
<evidence type="ECO:0000259" key="13">
    <source>
        <dbReference type="PROSITE" id="PS50868"/>
    </source>
</evidence>
<keyword evidence="7" id="KW-0539">Nucleus</keyword>
<dbReference type="Proteomes" id="UP000008141">
    <property type="component" value="Unassembled WGS sequence"/>
</dbReference>
<dbReference type="SMART" id="SM00508">
    <property type="entry name" value="PostSET"/>
    <property type="match status" value="1"/>
</dbReference>
<dbReference type="SUPFAM" id="SSF82199">
    <property type="entry name" value="SET domain"/>
    <property type="match status" value="1"/>
</dbReference>
<reference evidence="14 15" key="1">
    <citation type="journal article" date="2010" name="Plant Cell">
        <title>The Chlorella variabilis NC64A genome reveals adaptation to photosymbiosis, coevolution with viruses, and cryptic sex.</title>
        <authorList>
            <person name="Blanc G."/>
            <person name="Duncan G."/>
            <person name="Agarkova I."/>
            <person name="Borodovsky M."/>
            <person name="Gurnon J."/>
            <person name="Kuo A."/>
            <person name="Lindquist E."/>
            <person name="Lucas S."/>
            <person name="Pangilinan J."/>
            <person name="Polle J."/>
            <person name="Salamov A."/>
            <person name="Terry A."/>
            <person name="Yamada T."/>
            <person name="Dunigan D.D."/>
            <person name="Grigoriev I.V."/>
            <person name="Claverie J.M."/>
            <person name="Van Etten J.L."/>
        </authorList>
    </citation>
    <scope>NUCLEOTIDE SEQUENCE [LARGE SCALE GENOMIC DNA]</scope>
    <source>
        <strain evidence="14 15">NC64A</strain>
    </source>
</reference>
<keyword evidence="4" id="KW-0808">Transferase</keyword>
<dbReference type="EMBL" id="GL433849">
    <property type="protein sequence ID" value="EFN53930.1"/>
    <property type="molecule type" value="Genomic_DNA"/>
</dbReference>
<evidence type="ECO:0000256" key="11">
    <source>
        <dbReference type="SAM" id="MobiDB-lite"/>
    </source>
</evidence>
<dbReference type="EC" id="2.1.1.354" evidence="2"/>
<keyword evidence="3" id="KW-0489">Methyltransferase</keyword>
<evidence type="ECO:0000313" key="15">
    <source>
        <dbReference type="Proteomes" id="UP000008141"/>
    </source>
</evidence>
<dbReference type="InParanoid" id="E1ZJW2"/>
<dbReference type="OrthoDB" id="308383at2759"/>
<dbReference type="STRING" id="554065.E1ZJW2"/>
<feature type="non-terminal residue" evidence="14">
    <location>
        <position position="1"/>
    </location>
</feature>
<dbReference type="PROSITE" id="PS50868">
    <property type="entry name" value="POST_SET"/>
    <property type="match status" value="1"/>
</dbReference>
<evidence type="ECO:0000256" key="5">
    <source>
        <dbReference type="ARBA" id="ARBA00022691"/>
    </source>
</evidence>
<feature type="domain" description="SET" evidence="12">
    <location>
        <begin position="18"/>
        <end position="134"/>
    </location>
</feature>
<dbReference type="SMART" id="SM00317">
    <property type="entry name" value="SET"/>
    <property type="match status" value="1"/>
</dbReference>
<dbReference type="InterPro" id="IPR044570">
    <property type="entry name" value="Set1-like"/>
</dbReference>
<dbReference type="Pfam" id="PF00856">
    <property type="entry name" value="SET"/>
    <property type="match status" value="1"/>
</dbReference>
<dbReference type="InterPro" id="IPR046341">
    <property type="entry name" value="SET_dom_sf"/>
</dbReference>